<dbReference type="SMART" id="SM00448">
    <property type="entry name" value="REC"/>
    <property type="match status" value="1"/>
</dbReference>
<dbReference type="Gene3D" id="3.40.50.2300">
    <property type="match status" value="1"/>
</dbReference>
<dbReference type="SUPFAM" id="SSF52172">
    <property type="entry name" value="CheY-like"/>
    <property type="match status" value="1"/>
</dbReference>
<dbReference type="PANTHER" id="PTHR45339:SF3">
    <property type="entry name" value="HISTIDINE KINASE"/>
    <property type="match status" value="1"/>
</dbReference>
<dbReference type="GO" id="GO:0000160">
    <property type="term" value="P:phosphorelay signal transduction system"/>
    <property type="evidence" value="ECO:0007669"/>
    <property type="project" value="InterPro"/>
</dbReference>
<feature type="modified residue" description="4-aspartylphosphate" evidence="2">
    <location>
        <position position="51"/>
    </location>
</feature>
<feature type="domain" description="Response regulatory" evidence="3">
    <location>
        <begin position="2"/>
        <end position="121"/>
    </location>
</feature>
<dbReference type="PROSITE" id="PS50110">
    <property type="entry name" value="RESPONSE_REGULATORY"/>
    <property type="match status" value="1"/>
</dbReference>
<dbReference type="AlphaFoldDB" id="A0A918PYE6"/>
<accession>A0A918PYE6</accession>
<dbReference type="Proteomes" id="UP000662572">
    <property type="component" value="Unassembled WGS sequence"/>
</dbReference>
<organism evidence="4 5">
    <name type="scientific">Asticcacaulis endophyticus</name>
    <dbReference type="NCBI Taxonomy" id="1395890"/>
    <lineage>
        <taxon>Bacteria</taxon>
        <taxon>Pseudomonadati</taxon>
        <taxon>Pseudomonadota</taxon>
        <taxon>Alphaproteobacteria</taxon>
        <taxon>Caulobacterales</taxon>
        <taxon>Caulobacteraceae</taxon>
        <taxon>Asticcacaulis</taxon>
    </lineage>
</organism>
<dbReference type="PANTHER" id="PTHR45339">
    <property type="entry name" value="HYBRID SIGNAL TRANSDUCTION HISTIDINE KINASE J"/>
    <property type="match status" value="1"/>
</dbReference>
<sequence length="141" mass="15532">MKVLCVEDNSTHSRMIDLMLAATGVEVNFVRNGEEAVEAYQEDEYDAILMDIQMPVKSGIEATREIRQIEEGFHLSHCPILLVTSHDDEDHINEGHAAGGDAILKKPFTSEGLLGALDRVLIGANRMGLHSVLNANHISLR</sequence>
<dbReference type="InterPro" id="IPR001789">
    <property type="entry name" value="Sig_transdc_resp-reg_receiver"/>
</dbReference>
<evidence type="ECO:0000256" key="1">
    <source>
        <dbReference type="ARBA" id="ARBA00022553"/>
    </source>
</evidence>
<reference evidence="4" key="2">
    <citation type="submission" date="2020-09" db="EMBL/GenBank/DDBJ databases">
        <authorList>
            <person name="Sun Q."/>
            <person name="Kim S."/>
        </authorList>
    </citation>
    <scope>NUCLEOTIDE SEQUENCE</scope>
    <source>
        <strain evidence="4">KCTC 32296</strain>
    </source>
</reference>
<reference evidence="4" key="1">
    <citation type="journal article" date="2014" name="Int. J. Syst. Evol. Microbiol.">
        <title>Complete genome sequence of Corynebacterium casei LMG S-19264T (=DSM 44701T), isolated from a smear-ripened cheese.</title>
        <authorList>
            <consortium name="US DOE Joint Genome Institute (JGI-PGF)"/>
            <person name="Walter F."/>
            <person name="Albersmeier A."/>
            <person name="Kalinowski J."/>
            <person name="Ruckert C."/>
        </authorList>
    </citation>
    <scope>NUCLEOTIDE SEQUENCE</scope>
    <source>
        <strain evidence="4">KCTC 32296</strain>
    </source>
</reference>
<name>A0A918PYE6_9CAUL</name>
<evidence type="ECO:0000256" key="2">
    <source>
        <dbReference type="PROSITE-ProRule" id="PRU00169"/>
    </source>
</evidence>
<keyword evidence="1 2" id="KW-0597">Phosphoprotein</keyword>
<evidence type="ECO:0000313" key="5">
    <source>
        <dbReference type="Proteomes" id="UP000662572"/>
    </source>
</evidence>
<dbReference type="RefSeq" id="WP_189485210.1">
    <property type="nucleotide sequence ID" value="NZ_BMZB01000001.1"/>
</dbReference>
<protein>
    <recommendedName>
        <fullName evidence="3">Response regulatory domain-containing protein</fullName>
    </recommendedName>
</protein>
<gene>
    <name evidence="4" type="ORF">GCM10011273_09690</name>
</gene>
<dbReference type="CDD" id="cd17546">
    <property type="entry name" value="REC_hyHK_CKI1_RcsC-like"/>
    <property type="match status" value="1"/>
</dbReference>
<evidence type="ECO:0000259" key="3">
    <source>
        <dbReference type="PROSITE" id="PS50110"/>
    </source>
</evidence>
<comment type="caution">
    <text evidence="4">The sequence shown here is derived from an EMBL/GenBank/DDBJ whole genome shotgun (WGS) entry which is preliminary data.</text>
</comment>
<dbReference type="InterPro" id="IPR011006">
    <property type="entry name" value="CheY-like_superfamily"/>
</dbReference>
<evidence type="ECO:0000313" key="4">
    <source>
        <dbReference type="EMBL" id="GGZ26247.1"/>
    </source>
</evidence>
<proteinExistence type="predicted"/>
<dbReference type="Pfam" id="PF00072">
    <property type="entry name" value="Response_reg"/>
    <property type="match status" value="1"/>
</dbReference>
<keyword evidence="5" id="KW-1185">Reference proteome</keyword>
<dbReference type="EMBL" id="BMZB01000001">
    <property type="protein sequence ID" value="GGZ26247.1"/>
    <property type="molecule type" value="Genomic_DNA"/>
</dbReference>